<feature type="domain" description="Major facilitator superfamily (MFS) profile" evidence="7">
    <location>
        <begin position="48"/>
        <end position="458"/>
    </location>
</feature>
<feature type="transmembrane region" description="Helical" evidence="6">
    <location>
        <begin position="207"/>
        <end position="227"/>
    </location>
</feature>
<dbReference type="InterPro" id="IPR036259">
    <property type="entry name" value="MFS_trans_sf"/>
</dbReference>
<feature type="transmembrane region" description="Helical" evidence="6">
    <location>
        <begin position="429"/>
        <end position="453"/>
    </location>
</feature>
<feature type="transmembrane region" description="Helical" evidence="6">
    <location>
        <begin position="176"/>
        <end position="195"/>
    </location>
</feature>
<feature type="transmembrane region" description="Helical" evidence="6">
    <location>
        <begin position="401"/>
        <end position="423"/>
    </location>
</feature>
<organism evidence="8 9">
    <name type="scientific">Basidiobolus ranarum</name>
    <dbReference type="NCBI Taxonomy" id="34480"/>
    <lineage>
        <taxon>Eukaryota</taxon>
        <taxon>Fungi</taxon>
        <taxon>Fungi incertae sedis</taxon>
        <taxon>Zoopagomycota</taxon>
        <taxon>Entomophthoromycotina</taxon>
        <taxon>Basidiobolomycetes</taxon>
        <taxon>Basidiobolales</taxon>
        <taxon>Basidiobolaceae</taxon>
        <taxon>Basidiobolus</taxon>
    </lineage>
</organism>
<keyword evidence="4 6" id="KW-1133">Transmembrane helix</keyword>
<dbReference type="SUPFAM" id="SSF103473">
    <property type="entry name" value="MFS general substrate transporter"/>
    <property type="match status" value="1"/>
</dbReference>
<dbReference type="Pfam" id="PF07690">
    <property type="entry name" value="MFS_1"/>
    <property type="match status" value="1"/>
</dbReference>
<evidence type="ECO:0000259" key="7">
    <source>
        <dbReference type="PROSITE" id="PS50850"/>
    </source>
</evidence>
<dbReference type="InterPro" id="IPR020846">
    <property type="entry name" value="MFS_dom"/>
</dbReference>
<feature type="transmembrane region" description="Helical" evidence="6">
    <location>
        <begin position="276"/>
        <end position="300"/>
    </location>
</feature>
<evidence type="ECO:0000256" key="2">
    <source>
        <dbReference type="ARBA" id="ARBA00022448"/>
    </source>
</evidence>
<evidence type="ECO:0000256" key="5">
    <source>
        <dbReference type="ARBA" id="ARBA00023136"/>
    </source>
</evidence>
<gene>
    <name evidence="8" type="ORF">K7432_006908</name>
</gene>
<evidence type="ECO:0000256" key="4">
    <source>
        <dbReference type="ARBA" id="ARBA00022989"/>
    </source>
</evidence>
<feature type="transmembrane region" description="Helical" evidence="6">
    <location>
        <begin position="343"/>
        <end position="360"/>
    </location>
</feature>
<evidence type="ECO:0000256" key="1">
    <source>
        <dbReference type="ARBA" id="ARBA00004141"/>
    </source>
</evidence>
<keyword evidence="9" id="KW-1185">Reference proteome</keyword>
<evidence type="ECO:0000313" key="8">
    <source>
        <dbReference type="EMBL" id="KAK9765065.1"/>
    </source>
</evidence>
<dbReference type="PANTHER" id="PTHR43791">
    <property type="entry name" value="PERMEASE-RELATED"/>
    <property type="match status" value="1"/>
</dbReference>
<dbReference type="PANTHER" id="PTHR43791:SF36">
    <property type="entry name" value="TRANSPORTER, PUTATIVE (AFU_ORTHOLOGUE AFUA_6G08340)-RELATED"/>
    <property type="match status" value="1"/>
</dbReference>
<dbReference type="PROSITE" id="PS50850">
    <property type="entry name" value="MFS"/>
    <property type="match status" value="1"/>
</dbReference>
<evidence type="ECO:0000256" key="3">
    <source>
        <dbReference type="ARBA" id="ARBA00022692"/>
    </source>
</evidence>
<evidence type="ECO:0000313" key="9">
    <source>
        <dbReference type="Proteomes" id="UP001479436"/>
    </source>
</evidence>
<evidence type="ECO:0000256" key="6">
    <source>
        <dbReference type="SAM" id="Phobius"/>
    </source>
</evidence>
<dbReference type="Gene3D" id="1.20.1250.20">
    <property type="entry name" value="MFS general substrate transporter like domains"/>
    <property type="match status" value="2"/>
</dbReference>
<feature type="transmembrane region" description="Helical" evidence="6">
    <location>
        <begin position="84"/>
        <end position="103"/>
    </location>
</feature>
<comment type="subcellular location">
    <subcellularLocation>
        <location evidence="1">Membrane</location>
        <topology evidence="1">Multi-pass membrane protein</topology>
    </subcellularLocation>
</comment>
<feature type="transmembrane region" description="Helical" evidence="6">
    <location>
        <begin position="312"/>
        <end position="331"/>
    </location>
</feature>
<feature type="transmembrane region" description="Helical" evidence="6">
    <location>
        <begin position="145"/>
        <end position="164"/>
    </location>
</feature>
<reference evidence="8 9" key="1">
    <citation type="submission" date="2023-04" db="EMBL/GenBank/DDBJ databases">
        <title>Genome of Basidiobolus ranarum AG-B5.</title>
        <authorList>
            <person name="Stajich J.E."/>
            <person name="Carter-House D."/>
            <person name="Gryganskyi A."/>
        </authorList>
    </citation>
    <scope>NUCLEOTIDE SEQUENCE [LARGE SCALE GENOMIC DNA]</scope>
    <source>
        <strain evidence="8 9">AG-B5</strain>
    </source>
</reference>
<proteinExistence type="predicted"/>
<keyword evidence="2" id="KW-0813">Transport</keyword>
<feature type="transmembrane region" description="Helical" evidence="6">
    <location>
        <begin position="44"/>
        <end position="61"/>
    </location>
</feature>
<dbReference type="Proteomes" id="UP001479436">
    <property type="component" value="Unassembled WGS sequence"/>
</dbReference>
<name>A0ABR2WU83_9FUNG</name>
<keyword evidence="3 6" id="KW-0812">Transmembrane</keyword>
<dbReference type="InterPro" id="IPR011701">
    <property type="entry name" value="MFS"/>
</dbReference>
<sequence>MNNSTDSSATKKSVHGVDIEKAVLEKPYQHEENAILHRQLIRKLDCTLLPLLCIIYLLSYLDRSNIGNAKLGGLEKDIGINQYEYQWCLSIFFFGYVIFELPSNIVLRRWKASKWIAILMFCWGTVAVAMVGIKDFAGLAICRFLLGAFEAGLFPGVIYYMSLWYPRKEQAVRLGFFWSFSSLAGAFGGLLAYGISQIKGSLTEWQHIFLIEGLPTVILAILCWFILPDSPESAKFLNEKERAYEIRRLASDAGVANDHSWSWSQVGSVFKDWKTYAYMVVYITGTVALQGVTLFLPSIVNGLGQWSAVKSQLMTVPPYIVAFFATILLCLSSDHFVERSFHMVFINLVTMVGFLLLMLVKDSEVGIQYFGAIIVTAGVYANVSVKIAWFNNNFGGLTRRAVASAAIVSFGTIGGAIGSQIYYDPPKYLRGNIIAVSCVALQTVIVIILRVVFIQENKRRSELTSEQIEQEVTSYGGIELAGDRHPAFTYTL</sequence>
<dbReference type="EMBL" id="JASJQH010000322">
    <property type="protein sequence ID" value="KAK9765065.1"/>
    <property type="molecule type" value="Genomic_DNA"/>
</dbReference>
<keyword evidence="5 6" id="KW-0472">Membrane</keyword>
<protein>
    <recommendedName>
        <fullName evidence="7">Major facilitator superfamily (MFS) profile domain-containing protein</fullName>
    </recommendedName>
</protein>
<feature type="transmembrane region" description="Helical" evidence="6">
    <location>
        <begin position="115"/>
        <end position="133"/>
    </location>
</feature>
<feature type="transmembrane region" description="Helical" evidence="6">
    <location>
        <begin position="366"/>
        <end position="389"/>
    </location>
</feature>
<accession>A0ABR2WU83</accession>
<comment type="caution">
    <text evidence="8">The sequence shown here is derived from an EMBL/GenBank/DDBJ whole genome shotgun (WGS) entry which is preliminary data.</text>
</comment>